<comment type="caution">
    <text evidence="2">The sequence shown here is derived from an EMBL/GenBank/DDBJ whole genome shotgun (WGS) entry which is preliminary data.</text>
</comment>
<sequence length="125" mass="14438">MKEQPSGLGLDAVSAMAESQDSGAEKPSSSNVQKSSKADTGEQDEAARRASVAGVASLRRTEPTEINAQRTADSGQRMMNNGLGKYKRFQRRKRRELEWLTRKFAKSEQEHIKSRRQRVRWWWWW</sequence>
<feature type="compositionally biased region" description="Polar residues" evidence="1">
    <location>
        <begin position="64"/>
        <end position="79"/>
    </location>
</feature>
<organism evidence="2 3">
    <name type="scientific">Claviceps pusilla</name>
    <dbReference type="NCBI Taxonomy" id="123648"/>
    <lineage>
        <taxon>Eukaryota</taxon>
        <taxon>Fungi</taxon>
        <taxon>Dikarya</taxon>
        <taxon>Ascomycota</taxon>
        <taxon>Pezizomycotina</taxon>
        <taxon>Sordariomycetes</taxon>
        <taxon>Hypocreomycetidae</taxon>
        <taxon>Hypocreales</taxon>
        <taxon>Clavicipitaceae</taxon>
        <taxon>Claviceps</taxon>
    </lineage>
</organism>
<dbReference type="EMBL" id="SRPW01000413">
    <property type="protein sequence ID" value="KAG6014803.1"/>
    <property type="molecule type" value="Genomic_DNA"/>
</dbReference>
<accession>A0A9P7NE80</accession>
<proteinExistence type="predicted"/>
<gene>
    <name evidence="2" type="ORF">E4U43_006106</name>
</gene>
<feature type="compositionally biased region" description="Low complexity" evidence="1">
    <location>
        <begin position="49"/>
        <end position="58"/>
    </location>
</feature>
<protein>
    <submittedName>
        <fullName evidence="2">Uncharacterized protein</fullName>
    </submittedName>
</protein>
<feature type="compositionally biased region" description="Polar residues" evidence="1">
    <location>
        <begin position="17"/>
        <end position="35"/>
    </location>
</feature>
<evidence type="ECO:0000256" key="1">
    <source>
        <dbReference type="SAM" id="MobiDB-lite"/>
    </source>
</evidence>
<keyword evidence="3" id="KW-1185">Reference proteome</keyword>
<evidence type="ECO:0000313" key="2">
    <source>
        <dbReference type="EMBL" id="KAG6014803.1"/>
    </source>
</evidence>
<feature type="compositionally biased region" description="Basic and acidic residues" evidence="1">
    <location>
        <begin position="36"/>
        <end position="48"/>
    </location>
</feature>
<reference evidence="2" key="1">
    <citation type="journal article" date="2020" name="bioRxiv">
        <title>Whole genome comparisons of ergot fungi reveals the divergence and evolution of species within the genus Claviceps are the result of varying mechanisms driving genome evolution and host range expansion.</title>
        <authorList>
            <person name="Wyka S.A."/>
            <person name="Mondo S.J."/>
            <person name="Liu M."/>
            <person name="Dettman J."/>
            <person name="Nalam V."/>
            <person name="Broders K.D."/>
        </authorList>
    </citation>
    <scope>NUCLEOTIDE SEQUENCE</scope>
    <source>
        <strain evidence="2">CCC 602</strain>
    </source>
</reference>
<feature type="region of interest" description="Disordered" evidence="1">
    <location>
        <begin position="1"/>
        <end position="87"/>
    </location>
</feature>
<dbReference type="AlphaFoldDB" id="A0A9P7NE80"/>
<evidence type="ECO:0000313" key="3">
    <source>
        <dbReference type="Proteomes" id="UP000748025"/>
    </source>
</evidence>
<name>A0A9P7NE80_9HYPO</name>
<dbReference type="Proteomes" id="UP000748025">
    <property type="component" value="Unassembled WGS sequence"/>
</dbReference>